<dbReference type="Proteomes" id="UP001652660">
    <property type="component" value="Chromosome 9e"/>
</dbReference>
<reference evidence="1" key="1">
    <citation type="journal article" date="2025" name="Foods">
        <title>Unveiling the Microbial Signatures of Arabica Coffee Cherries: Insights into Ripeness Specific Diversity, Functional Traits, and Implications for Quality and Safety.</title>
        <authorList>
            <consortium name="RefSeq"/>
            <person name="Tenea G.N."/>
            <person name="Cifuentes V."/>
            <person name="Reyes P."/>
            <person name="Cevallos-Vallejos M."/>
        </authorList>
    </citation>
    <scope>NUCLEOTIDE SEQUENCE [LARGE SCALE GENOMIC DNA]</scope>
</reference>
<dbReference type="OrthoDB" id="783264at2759"/>
<proteinExistence type="predicted"/>
<evidence type="ECO:0000313" key="2">
    <source>
        <dbReference type="RefSeq" id="XP_027088104.1"/>
    </source>
</evidence>
<dbReference type="AlphaFoldDB" id="A0A6P6UCD1"/>
<dbReference type="RefSeq" id="XP_027088104.1">
    <property type="nucleotide sequence ID" value="XM_027232303.2"/>
</dbReference>
<organism evidence="1 2">
    <name type="scientific">Coffea arabica</name>
    <name type="common">Arabian coffee</name>
    <dbReference type="NCBI Taxonomy" id="13443"/>
    <lineage>
        <taxon>Eukaryota</taxon>
        <taxon>Viridiplantae</taxon>
        <taxon>Streptophyta</taxon>
        <taxon>Embryophyta</taxon>
        <taxon>Tracheophyta</taxon>
        <taxon>Spermatophyta</taxon>
        <taxon>Magnoliopsida</taxon>
        <taxon>eudicotyledons</taxon>
        <taxon>Gunneridae</taxon>
        <taxon>Pentapetalae</taxon>
        <taxon>asterids</taxon>
        <taxon>lamiids</taxon>
        <taxon>Gentianales</taxon>
        <taxon>Rubiaceae</taxon>
        <taxon>Ixoroideae</taxon>
        <taxon>Gardenieae complex</taxon>
        <taxon>Bertiereae - Coffeeae clade</taxon>
        <taxon>Coffeeae</taxon>
        <taxon>Coffea</taxon>
    </lineage>
</organism>
<gene>
    <name evidence="2" type="primary">LOC113709521</name>
</gene>
<dbReference type="PANTHER" id="PTHR35131">
    <property type="entry name" value="EXPRESSED PROTEIN"/>
    <property type="match status" value="1"/>
</dbReference>
<dbReference type="GeneID" id="113709521"/>
<reference evidence="2" key="2">
    <citation type="submission" date="2025-08" db="UniProtKB">
        <authorList>
            <consortium name="RefSeq"/>
        </authorList>
    </citation>
    <scope>IDENTIFICATION</scope>
    <source>
        <tissue evidence="2">Leaves</tissue>
    </source>
</reference>
<protein>
    <submittedName>
        <fullName evidence="2">Uncharacterized protein</fullName>
    </submittedName>
</protein>
<accession>A0A6P6UCD1</accession>
<dbReference type="PANTHER" id="PTHR35131:SF1">
    <property type="entry name" value="EXPRESSED PROTEIN"/>
    <property type="match status" value="1"/>
</dbReference>
<name>A0A6P6UCD1_COFAR</name>
<sequence length="135" mass="15373">MAVYRQTIYSVSNITSKLPEQMGTGAPVEVGTRGTVGSLLKKEIEYFRRLEVDCCGSSVQPQRHVQDFTSTGIKSWPSFRFLNLTWRRKKRRGGTGSGVRPGMCSMVEVSDSHRLGEFPRFSYRNLRADMKEFEV</sequence>
<evidence type="ECO:0000313" key="1">
    <source>
        <dbReference type="Proteomes" id="UP001652660"/>
    </source>
</evidence>
<keyword evidence="1" id="KW-1185">Reference proteome</keyword>